<dbReference type="Proteomes" id="UP000004105">
    <property type="component" value="Unassembled WGS sequence"/>
</dbReference>
<evidence type="ECO:0000313" key="2">
    <source>
        <dbReference type="Proteomes" id="UP000004105"/>
    </source>
</evidence>
<dbReference type="AlphaFoldDB" id="F2BGB6"/>
<evidence type="ECO:0000313" key="1">
    <source>
        <dbReference type="EMBL" id="EGF06813.1"/>
    </source>
</evidence>
<comment type="caution">
    <text evidence="1">The sequence shown here is derived from an EMBL/GenBank/DDBJ whole genome shotgun (WGS) entry which is preliminary data.</text>
</comment>
<name>F2BGB6_9NEIS</name>
<organism evidence="1 2">
    <name type="scientific">Neisseria bacilliformis ATCC BAA-1200</name>
    <dbReference type="NCBI Taxonomy" id="888742"/>
    <lineage>
        <taxon>Bacteria</taxon>
        <taxon>Pseudomonadati</taxon>
        <taxon>Pseudomonadota</taxon>
        <taxon>Betaproteobacteria</taxon>
        <taxon>Neisseriales</taxon>
        <taxon>Neisseriaceae</taxon>
        <taxon>Neisseria</taxon>
    </lineage>
</organism>
<keyword evidence="2" id="KW-1185">Reference proteome</keyword>
<reference evidence="1 2" key="1">
    <citation type="submission" date="2011-02" db="EMBL/GenBank/DDBJ databases">
        <authorList>
            <person name="Muzny D."/>
            <person name="Qin X."/>
            <person name="Deng J."/>
            <person name="Jiang H."/>
            <person name="Liu Y."/>
            <person name="Qu J."/>
            <person name="Song X.-Z."/>
            <person name="Zhang L."/>
            <person name="Thornton R."/>
            <person name="Coyle M."/>
            <person name="Francisco L."/>
            <person name="Jackson L."/>
            <person name="Javaid M."/>
            <person name="Korchina V."/>
            <person name="Kovar C."/>
            <person name="Mata R."/>
            <person name="Mathew T."/>
            <person name="Ngo R."/>
            <person name="Nguyen L."/>
            <person name="Nguyen N."/>
            <person name="Okwuonu G."/>
            <person name="Ongeri F."/>
            <person name="Pham C."/>
            <person name="Simmons D."/>
            <person name="Wilczek-Boney K."/>
            <person name="Hale W."/>
            <person name="Jakkamsetti A."/>
            <person name="Pham P."/>
            <person name="Ruth R."/>
            <person name="San Lucas F."/>
            <person name="Warren J."/>
            <person name="Zhang J."/>
            <person name="Zhao Z."/>
            <person name="Zhou C."/>
            <person name="Zhu D."/>
            <person name="Lee S."/>
            <person name="Bess C."/>
            <person name="Blankenburg K."/>
            <person name="Forbes L."/>
            <person name="Fu Q."/>
            <person name="Gubbala S."/>
            <person name="Hirani K."/>
            <person name="Jayaseelan J.C."/>
            <person name="Lara F."/>
            <person name="Munidasa M."/>
            <person name="Palculict T."/>
            <person name="Patil S."/>
            <person name="Pu L.-L."/>
            <person name="Saada N."/>
            <person name="Tang L."/>
            <person name="Weissenberger G."/>
            <person name="Zhu Y."/>
            <person name="Hemphill L."/>
            <person name="Shang Y."/>
            <person name="Youmans B."/>
            <person name="Ayvaz T."/>
            <person name="Ross M."/>
            <person name="Santibanez J."/>
            <person name="Aqrawi P."/>
            <person name="Gross S."/>
            <person name="Joshi V."/>
            <person name="Fowler G."/>
            <person name="Nazareth L."/>
            <person name="Reid J."/>
            <person name="Worley K."/>
            <person name="Petrosino J."/>
            <person name="Highlander S."/>
            <person name="Gibbs R."/>
        </authorList>
    </citation>
    <scope>NUCLEOTIDE SEQUENCE [LARGE SCALE GENOMIC DNA]</scope>
    <source>
        <strain evidence="1 2">ATCC BAA-1200</strain>
    </source>
</reference>
<sequence>MRGANRSKVGHLAGICNAADAVLWLPFYGAKTAVTPNANRP</sequence>
<dbReference type="HOGENOM" id="CLU_3273183_0_0_4"/>
<accession>F2BGB6</accession>
<protein>
    <submittedName>
        <fullName evidence="1">Uncharacterized protein</fullName>
    </submittedName>
</protein>
<proteinExistence type="predicted"/>
<dbReference type="EMBL" id="AFAY01000054">
    <property type="protein sequence ID" value="EGF06813.1"/>
    <property type="molecule type" value="Genomic_DNA"/>
</dbReference>
<gene>
    <name evidence="1" type="ORF">HMPREF9123_2773</name>
</gene>